<feature type="compositionally biased region" description="Basic and acidic residues" evidence="1">
    <location>
        <begin position="1"/>
        <end position="21"/>
    </location>
</feature>
<sequence length="83" mass="9459">MEGDVGHDLRLESKSRRDQFKHIQSGNYYPPPINLLPSEILHRIFHLALYLWLSCHMFAPSGAKLYSPPLLCGPTLISILWAS</sequence>
<protein>
    <submittedName>
        <fullName evidence="2">Uncharacterized protein</fullName>
    </submittedName>
</protein>
<organism evidence="2 3">
    <name type="scientific">Rhizoctonia solani 123E</name>
    <dbReference type="NCBI Taxonomy" id="1423351"/>
    <lineage>
        <taxon>Eukaryota</taxon>
        <taxon>Fungi</taxon>
        <taxon>Dikarya</taxon>
        <taxon>Basidiomycota</taxon>
        <taxon>Agaricomycotina</taxon>
        <taxon>Agaricomycetes</taxon>
        <taxon>Cantharellales</taxon>
        <taxon>Ceratobasidiaceae</taxon>
        <taxon>Rhizoctonia</taxon>
    </lineage>
</organism>
<gene>
    <name evidence="2" type="ORF">V565_131270</name>
</gene>
<keyword evidence="3" id="KW-1185">Reference proteome</keyword>
<evidence type="ECO:0000313" key="3">
    <source>
        <dbReference type="Proteomes" id="UP000027456"/>
    </source>
</evidence>
<feature type="region of interest" description="Disordered" evidence="1">
    <location>
        <begin position="1"/>
        <end position="27"/>
    </location>
</feature>
<evidence type="ECO:0000256" key="1">
    <source>
        <dbReference type="SAM" id="MobiDB-lite"/>
    </source>
</evidence>
<dbReference type="Proteomes" id="UP000027456">
    <property type="component" value="Unassembled WGS sequence"/>
</dbReference>
<comment type="caution">
    <text evidence="2">The sequence shown here is derived from an EMBL/GenBank/DDBJ whole genome shotgun (WGS) entry which is preliminary data.</text>
</comment>
<dbReference type="HOGENOM" id="CLU_2543862_0_0_1"/>
<dbReference type="EMBL" id="AZST01000559">
    <property type="protein sequence ID" value="KEP48201.1"/>
    <property type="molecule type" value="Genomic_DNA"/>
</dbReference>
<accession>A0A074RM96</accession>
<name>A0A074RM96_9AGAM</name>
<dbReference type="AlphaFoldDB" id="A0A074RM96"/>
<proteinExistence type="predicted"/>
<reference evidence="2 3" key="1">
    <citation type="submission" date="2013-12" db="EMBL/GenBank/DDBJ databases">
        <authorList>
            <person name="Cubeta M."/>
            <person name="Pakala S."/>
            <person name="Fedorova N."/>
            <person name="Thomas E."/>
            <person name="Dean R."/>
            <person name="Jabaji S."/>
            <person name="Neate S."/>
            <person name="Toda T."/>
            <person name="Tavantzis S."/>
            <person name="Vilgalys R."/>
            <person name="Bharathan N."/>
            <person name="Pakala S."/>
            <person name="Losada L.S."/>
            <person name="Zafar N."/>
            <person name="Nierman W."/>
        </authorList>
    </citation>
    <scope>NUCLEOTIDE SEQUENCE [LARGE SCALE GENOMIC DNA]</scope>
    <source>
        <strain evidence="2 3">123E</strain>
    </source>
</reference>
<evidence type="ECO:0000313" key="2">
    <source>
        <dbReference type="EMBL" id="KEP48201.1"/>
    </source>
</evidence>